<dbReference type="EMBL" id="JAHDYR010000007">
    <property type="protein sequence ID" value="KAG9396254.1"/>
    <property type="molecule type" value="Genomic_DNA"/>
</dbReference>
<reference evidence="2" key="1">
    <citation type="submission" date="2021-05" db="EMBL/GenBank/DDBJ databases">
        <title>A free-living protist that lacks canonical eukaryotic 1 DNA replication and segregation systems.</title>
        <authorList>
            <person name="Salas-Leiva D.E."/>
            <person name="Tromer E.C."/>
            <person name="Curtis B.A."/>
            <person name="Jerlstrom-Hultqvist J."/>
            <person name="Kolisko M."/>
            <person name="Yi Z."/>
            <person name="Salas-Leiva J.S."/>
            <person name="Gallot-Lavallee L."/>
            <person name="Kops G.J.P.L."/>
            <person name="Archibald J.M."/>
            <person name="Simpson A.G.B."/>
            <person name="Roger A.J."/>
        </authorList>
    </citation>
    <scope>NUCLEOTIDE SEQUENCE</scope>
    <source>
        <strain evidence="2">BICM</strain>
    </source>
</reference>
<feature type="compositionally biased region" description="Polar residues" evidence="1">
    <location>
        <begin position="1"/>
        <end position="13"/>
    </location>
</feature>
<dbReference type="Proteomes" id="UP000717585">
    <property type="component" value="Unassembled WGS sequence"/>
</dbReference>
<evidence type="ECO:0000256" key="1">
    <source>
        <dbReference type="SAM" id="MobiDB-lite"/>
    </source>
</evidence>
<feature type="region of interest" description="Disordered" evidence="1">
    <location>
        <begin position="1"/>
        <end position="22"/>
    </location>
</feature>
<name>A0A8J6B9V4_9EUKA</name>
<evidence type="ECO:0000313" key="3">
    <source>
        <dbReference type="Proteomes" id="UP000717585"/>
    </source>
</evidence>
<keyword evidence="3" id="KW-1185">Reference proteome</keyword>
<feature type="region of interest" description="Disordered" evidence="1">
    <location>
        <begin position="88"/>
        <end position="131"/>
    </location>
</feature>
<accession>A0A8J6B9V4</accession>
<dbReference type="AlphaFoldDB" id="A0A8J6B9V4"/>
<evidence type="ECO:0000313" key="2">
    <source>
        <dbReference type="EMBL" id="KAG9396254.1"/>
    </source>
</evidence>
<feature type="compositionally biased region" description="Basic residues" evidence="1">
    <location>
        <begin position="103"/>
        <end position="113"/>
    </location>
</feature>
<comment type="caution">
    <text evidence="2">The sequence shown here is derived from an EMBL/GenBank/DDBJ whole genome shotgun (WGS) entry which is preliminary data.</text>
</comment>
<sequence>MRRHAQPSTTPDTTGKDGVASPAIVQTRAGGARKSELQALCRALSHHSKENLCVRICGHIAAQDPQAIDDSSTDVDSDADVVNDAVNDSAVNTAPGPHPQALQHRRPHPHRKPGPSSSGTCQEYQASLYPR</sequence>
<proteinExistence type="predicted"/>
<protein>
    <submittedName>
        <fullName evidence="2">Uncharacterized protein</fullName>
    </submittedName>
</protein>
<organism evidence="2 3">
    <name type="scientific">Carpediemonas membranifera</name>
    <dbReference type="NCBI Taxonomy" id="201153"/>
    <lineage>
        <taxon>Eukaryota</taxon>
        <taxon>Metamonada</taxon>
        <taxon>Carpediemonas-like organisms</taxon>
        <taxon>Carpediemonas</taxon>
    </lineage>
</organism>
<gene>
    <name evidence="2" type="ORF">J8273_2608</name>
</gene>